<dbReference type="InterPro" id="IPR000412">
    <property type="entry name" value="ABC_2_transport"/>
</dbReference>
<gene>
    <name evidence="7" type="ORF">EDD75_1996</name>
</gene>
<dbReference type="Proteomes" id="UP000282654">
    <property type="component" value="Unassembled WGS sequence"/>
</dbReference>
<sequence length="260" mass="28601">MQRLIADVYWVFWREMKKLGRQKSRLLMAVVQPVVWLALMGNAMSGLTNNPVAARMLGTGNYLDFMTPGVMIMTALFGGVFGGTSILWDRRIGFLNKMLTAPIHRAAIPVGKLAALVVQSLFQALLIAVIALLLGVHIVTGVPGILFMLTVASLFGLIMGGVSLSFAAVLKSHEALFAIMNFFTMPLMFTSNAIFPTQAMPEWLRWIAKFNPLSYAVGPMRTVATQGWVWREIWPGVLVLVAVAVLTTSVMIRQFNRSVA</sequence>
<proteinExistence type="inferred from homology"/>
<dbReference type="InterPro" id="IPR013525">
    <property type="entry name" value="ABC2_TM"/>
</dbReference>
<feature type="transmembrane region" description="Helical" evidence="5">
    <location>
        <begin position="113"/>
        <end position="139"/>
    </location>
</feature>
<comment type="subcellular location">
    <subcellularLocation>
        <location evidence="5">Cell membrane</location>
        <topology evidence="5">Multi-pass membrane protein</topology>
    </subcellularLocation>
    <subcellularLocation>
        <location evidence="1">Membrane</location>
        <topology evidence="1">Multi-pass membrane protein</topology>
    </subcellularLocation>
</comment>
<name>A0A3N5B269_9THEO</name>
<dbReference type="GO" id="GO:0043190">
    <property type="term" value="C:ATP-binding cassette (ABC) transporter complex"/>
    <property type="evidence" value="ECO:0007669"/>
    <property type="project" value="InterPro"/>
</dbReference>
<dbReference type="GO" id="GO:0140359">
    <property type="term" value="F:ABC-type transporter activity"/>
    <property type="evidence" value="ECO:0007669"/>
    <property type="project" value="InterPro"/>
</dbReference>
<comment type="similarity">
    <text evidence="5">Belongs to the ABC-2 integral membrane protein family.</text>
</comment>
<evidence type="ECO:0000256" key="1">
    <source>
        <dbReference type="ARBA" id="ARBA00004141"/>
    </source>
</evidence>
<dbReference type="OrthoDB" id="9788252at2"/>
<feature type="transmembrane region" description="Helical" evidence="5">
    <location>
        <begin position="233"/>
        <end position="252"/>
    </location>
</feature>
<evidence type="ECO:0000313" key="7">
    <source>
        <dbReference type="EMBL" id="RPF42882.1"/>
    </source>
</evidence>
<evidence type="ECO:0000256" key="4">
    <source>
        <dbReference type="ARBA" id="ARBA00023136"/>
    </source>
</evidence>
<dbReference type="PANTHER" id="PTHR43229:SF2">
    <property type="entry name" value="NODULATION PROTEIN J"/>
    <property type="match status" value="1"/>
</dbReference>
<dbReference type="EMBL" id="RKRE01000003">
    <property type="protein sequence ID" value="RPF42882.1"/>
    <property type="molecule type" value="Genomic_DNA"/>
</dbReference>
<reference evidence="7 8" key="1">
    <citation type="submission" date="2018-11" db="EMBL/GenBank/DDBJ databases">
        <title>Genomic Encyclopedia of Type Strains, Phase IV (KMG-IV): sequencing the most valuable type-strain genomes for metagenomic binning, comparative biology and taxonomic classification.</title>
        <authorList>
            <person name="Goeker M."/>
        </authorList>
    </citation>
    <scope>NUCLEOTIDE SEQUENCE [LARGE SCALE GENOMIC DNA]</scope>
    <source>
        <strain evidence="7 8">DSM 102936</strain>
    </source>
</reference>
<comment type="caution">
    <text evidence="7">The sequence shown here is derived from an EMBL/GenBank/DDBJ whole genome shotgun (WGS) entry which is preliminary data.</text>
</comment>
<dbReference type="InterPro" id="IPR047817">
    <property type="entry name" value="ABC2_TM_bact-type"/>
</dbReference>
<dbReference type="Pfam" id="PF01061">
    <property type="entry name" value="ABC2_membrane"/>
    <property type="match status" value="1"/>
</dbReference>
<dbReference type="PANTHER" id="PTHR43229">
    <property type="entry name" value="NODULATION PROTEIN J"/>
    <property type="match status" value="1"/>
</dbReference>
<evidence type="ECO:0000256" key="3">
    <source>
        <dbReference type="ARBA" id="ARBA00022989"/>
    </source>
</evidence>
<keyword evidence="5" id="KW-1003">Cell membrane</keyword>
<dbReference type="PRINTS" id="PR00164">
    <property type="entry name" value="ABC2TRNSPORT"/>
</dbReference>
<feature type="transmembrane region" description="Helical" evidence="5">
    <location>
        <begin position="65"/>
        <end position="88"/>
    </location>
</feature>
<evidence type="ECO:0000256" key="2">
    <source>
        <dbReference type="ARBA" id="ARBA00022692"/>
    </source>
</evidence>
<dbReference type="AlphaFoldDB" id="A0A3N5B269"/>
<feature type="transmembrane region" description="Helical" evidence="5">
    <location>
        <begin position="26"/>
        <end position="45"/>
    </location>
</feature>
<evidence type="ECO:0000313" key="8">
    <source>
        <dbReference type="Proteomes" id="UP000282654"/>
    </source>
</evidence>
<feature type="transmembrane region" description="Helical" evidence="5">
    <location>
        <begin position="145"/>
        <end position="169"/>
    </location>
</feature>
<accession>A0A3N5B269</accession>
<dbReference type="PIRSF" id="PIRSF006648">
    <property type="entry name" value="DrrB"/>
    <property type="match status" value="1"/>
</dbReference>
<keyword evidence="5" id="KW-0813">Transport</keyword>
<organism evidence="7 8">
    <name type="scientific">Thermodesulfitimonas autotrophica</name>
    <dbReference type="NCBI Taxonomy" id="1894989"/>
    <lineage>
        <taxon>Bacteria</taxon>
        <taxon>Bacillati</taxon>
        <taxon>Bacillota</taxon>
        <taxon>Clostridia</taxon>
        <taxon>Thermoanaerobacterales</taxon>
        <taxon>Thermoanaerobacteraceae</taxon>
        <taxon>Thermodesulfitimonas</taxon>
    </lineage>
</organism>
<keyword evidence="3 5" id="KW-1133">Transmembrane helix</keyword>
<feature type="transmembrane region" description="Helical" evidence="5">
    <location>
        <begin position="176"/>
        <end position="195"/>
    </location>
</feature>
<evidence type="ECO:0000259" key="6">
    <source>
        <dbReference type="PROSITE" id="PS51012"/>
    </source>
</evidence>
<dbReference type="InterPro" id="IPR051784">
    <property type="entry name" value="Nod_factor_ABC_transporter"/>
</dbReference>
<keyword evidence="4 5" id="KW-0472">Membrane</keyword>
<feature type="domain" description="ABC transmembrane type-2" evidence="6">
    <location>
        <begin position="24"/>
        <end position="258"/>
    </location>
</feature>
<keyword evidence="2 5" id="KW-0812">Transmembrane</keyword>
<dbReference type="PROSITE" id="PS51012">
    <property type="entry name" value="ABC_TM2"/>
    <property type="match status" value="1"/>
</dbReference>
<protein>
    <recommendedName>
        <fullName evidence="5">Transport permease protein</fullName>
    </recommendedName>
</protein>
<dbReference type="RefSeq" id="WP_123931563.1">
    <property type="nucleotide sequence ID" value="NZ_RKRE01000003.1"/>
</dbReference>
<keyword evidence="8" id="KW-1185">Reference proteome</keyword>
<evidence type="ECO:0000256" key="5">
    <source>
        <dbReference type="RuleBase" id="RU361157"/>
    </source>
</evidence>